<dbReference type="InterPro" id="IPR001898">
    <property type="entry name" value="SLC13A/DASS"/>
</dbReference>
<dbReference type="PANTHER" id="PTHR10283">
    <property type="entry name" value="SOLUTE CARRIER FAMILY 13 MEMBER"/>
    <property type="match status" value="1"/>
</dbReference>
<comment type="similarity">
    <text evidence="2">Belongs to the SLC13A/DASS transporter (TC 2.A.47) family. NADC subfamily.</text>
</comment>
<dbReference type="PANTHER" id="PTHR10283:SF82">
    <property type="entry name" value="SOLUTE CARRIER FAMILY 13 MEMBER 2"/>
    <property type="match status" value="1"/>
</dbReference>
<evidence type="ECO:0000313" key="9">
    <source>
        <dbReference type="Proteomes" id="UP000499080"/>
    </source>
</evidence>
<feature type="region of interest" description="Disordered" evidence="6">
    <location>
        <begin position="262"/>
        <end position="330"/>
    </location>
</feature>
<keyword evidence="9" id="KW-1185">Reference proteome</keyword>
<evidence type="ECO:0000256" key="5">
    <source>
        <dbReference type="ARBA" id="ARBA00023136"/>
    </source>
</evidence>
<evidence type="ECO:0000256" key="2">
    <source>
        <dbReference type="ARBA" id="ARBA00006772"/>
    </source>
</evidence>
<dbReference type="Pfam" id="PF00939">
    <property type="entry name" value="Na_sulph_symp"/>
    <property type="match status" value="1"/>
</dbReference>
<feature type="transmembrane region" description="Helical" evidence="7">
    <location>
        <begin position="6"/>
        <end position="28"/>
    </location>
</feature>
<dbReference type="AlphaFoldDB" id="A0A4Y2G3M3"/>
<dbReference type="GO" id="GO:0015137">
    <property type="term" value="F:citrate transmembrane transporter activity"/>
    <property type="evidence" value="ECO:0007669"/>
    <property type="project" value="TreeGrafter"/>
</dbReference>
<feature type="compositionally biased region" description="Basic and acidic residues" evidence="6">
    <location>
        <begin position="317"/>
        <end position="329"/>
    </location>
</feature>
<feature type="compositionally biased region" description="Basic and acidic residues" evidence="6">
    <location>
        <begin position="274"/>
        <end position="303"/>
    </location>
</feature>
<name>A0A4Y2G3M3_ARAVE</name>
<proteinExistence type="inferred from homology"/>
<keyword evidence="4 7" id="KW-1133">Transmembrane helix</keyword>
<keyword evidence="3 7" id="KW-0812">Transmembrane</keyword>
<feature type="transmembrane region" description="Helical" evidence="7">
    <location>
        <begin position="49"/>
        <end position="72"/>
    </location>
</feature>
<dbReference type="GO" id="GO:0005886">
    <property type="term" value="C:plasma membrane"/>
    <property type="evidence" value="ECO:0007669"/>
    <property type="project" value="TreeGrafter"/>
</dbReference>
<evidence type="ECO:0000256" key="7">
    <source>
        <dbReference type="SAM" id="Phobius"/>
    </source>
</evidence>
<accession>A0A4Y2G3M3</accession>
<keyword evidence="5 7" id="KW-0472">Membrane</keyword>
<evidence type="ECO:0000256" key="1">
    <source>
        <dbReference type="ARBA" id="ARBA00004141"/>
    </source>
</evidence>
<evidence type="ECO:0000313" key="8">
    <source>
        <dbReference type="EMBL" id="GBM47219.1"/>
    </source>
</evidence>
<dbReference type="GO" id="GO:0015141">
    <property type="term" value="F:succinate transmembrane transporter activity"/>
    <property type="evidence" value="ECO:0007669"/>
    <property type="project" value="TreeGrafter"/>
</dbReference>
<evidence type="ECO:0000256" key="3">
    <source>
        <dbReference type="ARBA" id="ARBA00022692"/>
    </source>
</evidence>
<dbReference type="Proteomes" id="UP000499080">
    <property type="component" value="Unassembled WGS sequence"/>
</dbReference>
<sequence length="342" mass="38036">MAYNVPGMLICVYIGWLVLQVIYVPCWHKQDEESKKKIRRVISARYDELGSITFHEAAVFFFFVVLVFLWIFREPKFMRGWADLFSSDTNAFPRPSSIVQIPGTHSSNLYTGVYVGVLVIDSQRRCGSRYGNPVSAFFLSGRTLENPGESGAPQVVSGPVETTLGTGPPSGRWIRTGPGNTEIWSLEMAGGPNDAAFVPVTTRGAIPSVCLHGWTHRNHQQLHRGHHPLACGQSNGHHLPHPPPVLNAARDRGLVVRVHVARGDGSQRHSVRQRSHEYCGHGEAGHSDEHHQLLRPDAHDQHTGDGNVQPEHFSTLGERHARNDRKLDDTSGQFVNRINVAR</sequence>
<dbReference type="OrthoDB" id="10587215at2759"/>
<evidence type="ECO:0000256" key="6">
    <source>
        <dbReference type="SAM" id="MobiDB-lite"/>
    </source>
</evidence>
<feature type="region of interest" description="Disordered" evidence="6">
    <location>
        <begin position="148"/>
        <end position="170"/>
    </location>
</feature>
<protein>
    <submittedName>
        <fullName evidence="8">Uncharacterized protein</fullName>
    </submittedName>
</protein>
<organism evidence="8 9">
    <name type="scientific">Araneus ventricosus</name>
    <name type="common">Orbweaver spider</name>
    <name type="synonym">Epeira ventricosa</name>
    <dbReference type="NCBI Taxonomy" id="182803"/>
    <lineage>
        <taxon>Eukaryota</taxon>
        <taxon>Metazoa</taxon>
        <taxon>Ecdysozoa</taxon>
        <taxon>Arthropoda</taxon>
        <taxon>Chelicerata</taxon>
        <taxon>Arachnida</taxon>
        <taxon>Araneae</taxon>
        <taxon>Araneomorphae</taxon>
        <taxon>Entelegynae</taxon>
        <taxon>Araneoidea</taxon>
        <taxon>Araneidae</taxon>
        <taxon>Araneus</taxon>
    </lineage>
</organism>
<dbReference type="EMBL" id="BGPR01001170">
    <property type="protein sequence ID" value="GBM47219.1"/>
    <property type="molecule type" value="Genomic_DNA"/>
</dbReference>
<comment type="subcellular location">
    <subcellularLocation>
        <location evidence="1">Membrane</location>
        <topology evidence="1">Multi-pass membrane protein</topology>
    </subcellularLocation>
</comment>
<evidence type="ECO:0000256" key="4">
    <source>
        <dbReference type="ARBA" id="ARBA00022989"/>
    </source>
</evidence>
<gene>
    <name evidence="8" type="ORF">AVEN_194268_1</name>
</gene>
<reference evidence="8 9" key="1">
    <citation type="journal article" date="2019" name="Sci. Rep.">
        <title>Orb-weaving spider Araneus ventricosus genome elucidates the spidroin gene catalogue.</title>
        <authorList>
            <person name="Kono N."/>
            <person name="Nakamura H."/>
            <person name="Ohtoshi R."/>
            <person name="Moran D.A.P."/>
            <person name="Shinohara A."/>
            <person name="Yoshida Y."/>
            <person name="Fujiwara M."/>
            <person name="Mori M."/>
            <person name="Tomita M."/>
            <person name="Arakawa K."/>
        </authorList>
    </citation>
    <scope>NUCLEOTIDE SEQUENCE [LARGE SCALE GENOMIC DNA]</scope>
</reference>
<comment type="caution">
    <text evidence="8">The sequence shown here is derived from an EMBL/GenBank/DDBJ whole genome shotgun (WGS) entry which is preliminary data.</text>
</comment>